<feature type="compositionally biased region" description="Low complexity" evidence="1">
    <location>
        <begin position="51"/>
        <end position="61"/>
    </location>
</feature>
<organism evidence="2 3">
    <name type="scientific">Ophiocordyceps camponoti-rufipedis</name>
    <dbReference type="NCBI Taxonomy" id="2004952"/>
    <lineage>
        <taxon>Eukaryota</taxon>
        <taxon>Fungi</taxon>
        <taxon>Dikarya</taxon>
        <taxon>Ascomycota</taxon>
        <taxon>Pezizomycotina</taxon>
        <taxon>Sordariomycetes</taxon>
        <taxon>Hypocreomycetidae</taxon>
        <taxon>Hypocreales</taxon>
        <taxon>Ophiocordycipitaceae</taxon>
        <taxon>Ophiocordyceps</taxon>
    </lineage>
</organism>
<feature type="compositionally biased region" description="Polar residues" evidence="1">
    <location>
        <begin position="135"/>
        <end position="160"/>
    </location>
</feature>
<accession>A0A2C5ZL18</accession>
<feature type="compositionally biased region" description="Polar residues" evidence="1">
    <location>
        <begin position="37"/>
        <end position="47"/>
    </location>
</feature>
<keyword evidence="3" id="KW-1185">Reference proteome</keyword>
<comment type="caution">
    <text evidence="2">The sequence shown here is derived from an EMBL/GenBank/DDBJ whole genome shotgun (WGS) entry which is preliminary data.</text>
</comment>
<feature type="compositionally biased region" description="Polar residues" evidence="1">
    <location>
        <begin position="77"/>
        <end position="92"/>
    </location>
</feature>
<reference evidence="2 3" key="1">
    <citation type="submission" date="2017-06" db="EMBL/GenBank/DDBJ databases">
        <title>Ant-infecting Ophiocordyceps genomes reveal a high diversity of potential behavioral manipulation genes and a possible major role for enterotoxins.</title>
        <authorList>
            <person name="De Bekker C."/>
            <person name="Evans H.C."/>
            <person name="Brachmann A."/>
            <person name="Hughes D.P."/>
        </authorList>
    </citation>
    <scope>NUCLEOTIDE SEQUENCE [LARGE SCALE GENOMIC DNA]</scope>
    <source>
        <strain evidence="2 3">Map16</strain>
    </source>
</reference>
<protein>
    <submittedName>
        <fullName evidence="2">Uncharacterized protein</fullName>
    </submittedName>
</protein>
<evidence type="ECO:0000313" key="3">
    <source>
        <dbReference type="Proteomes" id="UP000226431"/>
    </source>
</evidence>
<dbReference type="Proteomes" id="UP000226431">
    <property type="component" value="Unassembled WGS sequence"/>
</dbReference>
<proteinExistence type="predicted"/>
<name>A0A2C5ZL18_9HYPO</name>
<gene>
    <name evidence="2" type="ORF">CDD80_1267</name>
</gene>
<dbReference type="EMBL" id="NJES01000015">
    <property type="protein sequence ID" value="PHH80500.1"/>
    <property type="molecule type" value="Genomic_DNA"/>
</dbReference>
<sequence length="160" mass="16774">MATVQDRKAPNAGTKAGNTPSTAHPLTANSEMKRSTLAATLQSPSREQASEPESSSNYEYNTATSSSSQPRHAEQAPRSNVSGREEQTNTSDAEGFDDPRLQDGLAKALNSEPGSIDDPSRLAEAQLKEAGAANPSVTGLNQPQLPTGSAYDSLSREVSS</sequence>
<dbReference type="AlphaFoldDB" id="A0A2C5ZL18"/>
<feature type="region of interest" description="Disordered" evidence="1">
    <location>
        <begin position="1"/>
        <end position="160"/>
    </location>
</feature>
<feature type="compositionally biased region" description="Polar residues" evidence="1">
    <location>
        <begin position="16"/>
        <end position="30"/>
    </location>
</feature>
<dbReference type="OrthoDB" id="5383057at2759"/>
<evidence type="ECO:0000256" key="1">
    <source>
        <dbReference type="SAM" id="MobiDB-lite"/>
    </source>
</evidence>
<evidence type="ECO:0000313" key="2">
    <source>
        <dbReference type="EMBL" id="PHH80500.1"/>
    </source>
</evidence>